<dbReference type="Pfam" id="PF13639">
    <property type="entry name" value="zf-RING_2"/>
    <property type="match status" value="1"/>
</dbReference>
<feature type="domain" description="RING-type" evidence="6">
    <location>
        <begin position="159"/>
        <end position="202"/>
    </location>
</feature>
<dbReference type="Gene3D" id="3.30.40.10">
    <property type="entry name" value="Zinc/RING finger domain, C3HC4 (zinc finger)"/>
    <property type="match status" value="1"/>
</dbReference>
<keyword evidence="3" id="KW-0862">Zinc</keyword>
<dbReference type="SUPFAM" id="SSF57850">
    <property type="entry name" value="RING/U-box"/>
    <property type="match status" value="1"/>
</dbReference>
<evidence type="ECO:0000313" key="8">
    <source>
        <dbReference type="Proteomes" id="UP000012073"/>
    </source>
</evidence>
<dbReference type="InterPro" id="IPR001841">
    <property type="entry name" value="Znf_RING"/>
</dbReference>
<dbReference type="AlphaFoldDB" id="R7QLH4"/>
<evidence type="ECO:0000256" key="3">
    <source>
        <dbReference type="ARBA" id="ARBA00022833"/>
    </source>
</evidence>
<dbReference type="GO" id="GO:0016567">
    <property type="term" value="P:protein ubiquitination"/>
    <property type="evidence" value="ECO:0007669"/>
    <property type="project" value="TreeGrafter"/>
</dbReference>
<feature type="compositionally biased region" description="Polar residues" evidence="5">
    <location>
        <begin position="1"/>
        <end position="11"/>
    </location>
</feature>
<dbReference type="EMBL" id="HG001949">
    <property type="protein sequence ID" value="CDF38618.1"/>
    <property type="molecule type" value="Genomic_DNA"/>
</dbReference>
<evidence type="ECO:0000259" key="6">
    <source>
        <dbReference type="PROSITE" id="PS50089"/>
    </source>
</evidence>
<keyword evidence="1" id="KW-0479">Metal-binding</keyword>
<proteinExistence type="predicted"/>
<feature type="compositionally biased region" description="Basic residues" evidence="5">
    <location>
        <begin position="28"/>
        <end position="39"/>
    </location>
</feature>
<dbReference type="GO" id="GO:0008270">
    <property type="term" value="F:zinc ion binding"/>
    <property type="evidence" value="ECO:0007669"/>
    <property type="project" value="UniProtKB-KW"/>
</dbReference>
<evidence type="ECO:0000256" key="2">
    <source>
        <dbReference type="ARBA" id="ARBA00022771"/>
    </source>
</evidence>
<feature type="region of interest" description="Disordered" evidence="5">
    <location>
        <begin position="242"/>
        <end position="303"/>
    </location>
</feature>
<dbReference type="InterPro" id="IPR013083">
    <property type="entry name" value="Znf_RING/FYVE/PHD"/>
</dbReference>
<dbReference type="Proteomes" id="UP000012073">
    <property type="component" value="Unassembled WGS sequence"/>
</dbReference>
<dbReference type="SMART" id="SM00184">
    <property type="entry name" value="RING"/>
    <property type="match status" value="1"/>
</dbReference>
<reference evidence="8" key="1">
    <citation type="journal article" date="2013" name="Proc. Natl. Acad. Sci. U.S.A.">
        <title>Genome structure and metabolic features in the red seaweed Chondrus crispus shed light on evolution of the Archaeplastida.</title>
        <authorList>
            <person name="Collen J."/>
            <person name="Porcel B."/>
            <person name="Carre W."/>
            <person name="Ball S.G."/>
            <person name="Chaparro C."/>
            <person name="Tonon T."/>
            <person name="Barbeyron T."/>
            <person name="Michel G."/>
            <person name="Noel B."/>
            <person name="Valentin K."/>
            <person name="Elias M."/>
            <person name="Artiguenave F."/>
            <person name="Arun A."/>
            <person name="Aury J.M."/>
            <person name="Barbosa-Neto J.F."/>
            <person name="Bothwell J.H."/>
            <person name="Bouget F.Y."/>
            <person name="Brillet L."/>
            <person name="Cabello-Hurtado F."/>
            <person name="Capella-Gutierrez S."/>
            <person name="Charrier B."/>
            <person name="Cladiere L."/>
            <person name="Cock J.M."/>
            <person name="Coelho S.M."/>
            <person name="Colleoni C."/>
            <person name="Czjzek M."/>
            <person name="Da Silva C."/>
            <person name="Delage L."/>
            <person name="Denoeud F."/>
            <person name="Deschamps P."/>
            <person name="Dittami S.M."/>
            <person name="Gabaldon T."/>
            <person name="Gachon C.M."/>
            <person name="Groisillier A."/>
            <person name="Herve C."/>
            <person name="Jabbari K."/>
            <person name="Katinka M."/>
            <person name="Kloareg B."/>
            <person name="Kowalczyk N."/>
            <person name="Labadie K."/>
            <person name="Leblanc C."/>
            <person name="Lopez P.J."/>
            <person name="McLachlan D.H."/>
            <person name="Meslet-Cladiere L."/>
            <person name="Moustafa A."/>
            <person name="Nehr Z."/>
            <person name="Nyvall Collen P."/>
            <person name="Panaud O."/>
            <person name="Partensky F."/>
            <person name="Poulain J."/>
            <person name="Rensing S.A."/>
            <person name="Rousvoal S."/>
            <person name="Samson G."/>
            <person name="Symeonidi A."/>
            <person name="Weissenbach J."/>
            <person name="Zambounis A."/>
            <person name="Wincker P."/>
            <person name="Boyen C."/>
        </authorList>
    </citation>
    <scope>NUCLEOTIDE SEQUENCE [LARGE SCALE GENOMIC DNA]</scope>
    <source>
        <strain evidence="8">cv. Stackhouse</strain>
    </source>
</reference>
<sequence>MSTEDSPTLDTTVRRRARTNLHSLFTRSRFRHSSRRRHSNLATVPSSDQDRSSVPEDGSFSSFLHRYRPHPPSTPRESPPKPIYIYPGLLRIFRDKAIALDNQCPAVHYKCRECRKDQKTPVADRQVPPENGDSDFGHSAMQIPPLHLIAPQCPHQVSCAICLEEFHGKDLVRKLPCNVNHVFHSKCILDWFISQHRCPLCNESVTNHTRTNQTEIRRVPGTPHRMNADGELLATDTQTDVHAQQPTLSASEISSSQPAARDQSRGQPSAHHRRHETQVSRQKPPPGEKGKKKQRGSRTYSYIVHDSVRMELNRVTPV</sequence>
<dbReference type="PANTHER" id="PTHR45969:SF69">
    <property type="entry name" value="FINGER DOMAIN PROTEIN, PUTATIVE (AFU_ORTHOLOGUE AFUA_3G12190)-RELATED"/>
    <property type="match status" value="1"/>
</dbReference>
<organism evidence="7 8">
    <name type="scientific">Chondrus crispus</name>
    <name type="common">Carrageen Irish moss</name>
    <name type="synonym">Polymorpha crispa</name>
    <dbReference type="NCBI Taxonomy" id="2769"/>
    <lineage>
        <taxon>Eukaryota</taxon>
        <taxon>Rhodophyta</taxon>
        <taxon>Florideophyceae</taxon>
        <taxon>Rhodymeniophycidae</taxon>
        <taxon>Gigartinales</taxon>
        <taxon>Gigartinaceae</taxon>
        <taxon>Chondrus</taxon>
    </lineage>
</organism>
<dbReference type="Gramene" id="CDF38618">
    <property type="protein sequence ID" value="CDF38618"/>
    <property type="gene ID" value="CHC_T00006427001"/>
</dbReference>
<keyword evidence="2 4" id="KW-0863">Zinc-finger</keyword>
<feature type="compositionally biased region" description="Polar residues" evidence="5">
    <location>
        <begin position="242"/>
        <end position="258"/>
    </location>
</feature>
<evidence type="ECO:0000256" key="1">
    <source>
        <dbReference type="ARBA" id="ARBA00022723"/>
    </source>
</evidence>
<dbReference type="STRING" id="2769.R7QLH4"/>
<dbReference type="PROSITE" id="PS50089">
    <property type="entry name" value="ZF_RING_2"/>
    <property type="match status" value="1"/>
</dbReference>
<dbReference type="OrthoDB" id="2427at2759"/>
<evidence type="ECO:0000256" key="4">
    <source>
        <dbReference type="PROSITE-ProRule" id="PRU00175"/>
    </source>
</evidence>
<evidence type="ECO:0000313" key="7">
    <source>
        <dbReference type="EMBL" id="CDF38618.1"/>
    </source>
</evidence>
<keyword evidence="8" id="KW-1185">Reference proteome</keyword>
<dbReference type="PANTHER" id="PTHR45969">
    <property type="entry name" value="RING ZINC FINGER PROTEIN-RELATED"/>
    <property type="match status" value="1"/>
</dbReference>
<accession>R7QLH4</accession>
<dbReference type="RefSeq" id="XP_005718523.1">
    <property type="nucleotide sequence ID" value="XM_005718466.1"/>
</dbReference>
<feature type="region of interest" description="Disordered" evidence="5">
    <location>
        <begin position="1"/>
        <end position="81"/>
    </location>
</feature>
<name>R7QLH4_CHOCR</name>
<evidence type="ECO:0000256" key="5">
    <source>
        <dbReference type="SAM" id="MobiDB-lite"/>
    </source>
</evidence>
<dbReference type="GeneID" id="17326236"/>
<gene>
    <name evidence="7" type="ORF">CHC_T00006427001</name>
</gene>
<dbReference type="GO" id="GO:0061630">
    <property type="term" value="F:ubiquitin protein ligase activity"/>
    <property type="evidence" value="ECO:0007669"/>
    <property type="project" value="TreeGrafter"/>
</dbReference>
<protein>
    <recommendedName>
        <fullName evidence="6">RING-type domain-containing protein</fullName>
    </recommendedName>
</protein>
<dbReference type="KEGG" id="ccp:CHC_T00006427001"/>